<gene>
    <name evidence="8" type="ORF">N47_D31340</name>
</gene>
<keyword evidence="3 5" id="KW-0012">Acyltransferase</keyword>
<evidence type="ECO:0000313" key="8">
    <source>
        <dbReference type="EMBL" id="CBX30325.1"/>
    </source>
</evidence>
<dbReference type="SUPFAM" id="SSF53901">
    <property type="entry name" value="Thiolase-like"/>
    <property type="match status" value="2"/>
</dbReference>
<dbReference type="InterPro" id="IPR002155">
    <property type="entry name" value="Thiolase"/>
</dbReference>
<evidence type="ECO:0000259" key="7">
    <source>
        <dbReference type="Pfam" id="PF02803"/>
    </source>
</evidence>
<feature type="active site" description="Proton acceptor" evidence="4">
    <location>
        <position position="356"/>
    </location>
</feature>
<dbReference type="InterPro" id="IPR020615">
    <property type="entry name" value="Thiolase_acyl_enz_int_AS"/>
</dbReference>
<evidence type="ECO:0000256" key="1">
    <source>
        <dbReference type="ARBA" id="ARBA00010982"/>
    </source>
</evidence>
<comment type="similarity">
    <text evidence="1 5">Belongs to the thiolase-like superfamily. Thiolase family.</text>
</comment>
<evidence type="ECO:0000259" key="6">
    <source>
        <dbReference type="Pfam" id="PF00108"/>
    </source>
</evidence>
<dbReference type="Pfam" id="PF00108">
    <property type="entry name" value="Thiolase_N"/>
    <property type="match status" value="1"/>
</dbReference>
<dbReference type="GO" id="GO:0003988">
    <property type="term" value="F:acetyl-CoA C-acyltransferase activity"/>
    <property type="evidence" value="ECO:0007669"/>
    <property type="project" value="UniProtKB-ARBA"/>
</dbReference>
<accession>E1YI56</accession>
<protein>
    <submittedName>
        <fullName evidence="8">Acetyl-CoA acetyltransferase</fullName>
    </submittedName>
</protein>
<evidence type="ECO:0000256" key="2">
    <source>
        <dbReference type="ARBA" id="ARBA00022679"/>
    </source>
</evidence>
<dbReference type="PIRSF" id="PIRSF000429">
    <property type="entry name" value="Ac-CoA_Ac_transf"/>
    <property type="match status" value="1"/>
</dbReference>
<dbReference type="CDD" id="cd00751">
    <property type="entry name" value="thiolase"/>
    <property type="match status" value="1"/>
</dbReference>
<dbReference type="NCBIfam" id="TIGR01930">
    <property type="entry name" value="AcCoA-C-Actrans"/>
    <property type="match status" value="1"/>
</dbReference>
<feature type="domain" description="Thiolase N-terminal" evidence="6">
    <location>
        <begin position="6"/>
        <end position="263"/>
    </location>
</feature>
<dbReference type="InterPro" id="IPR016039">
    <property type="entry name" value="Thiolase-like"/>
</dbReference>
<dbReference type="Gene3D" id="3.40.47.10">
    <property type="match status" value="2"/>
</dbReference>
<evidence type="ECO:0000256" key="4">
    <source>
        <dbReference type="PIRSR" id="PIRSR000429-1"/>
    </source>
</evidence>
<feature type="domain" description="Thiolase C-terminal" evidence="7">
    <location>
        <begin position="272"/>
        <end position="396"/>
    </location>
</feature>
<dbReference type="InterPro" id="IPR020617">
    <property type="entry name" value="Thiolase_C"/>
</dbReference>
<organism evidence="8">
    <name type="scientific">uncultured Desulfobacterium sp</name>
    <dbReference type="NCBI Taxonomy" id="201089"/>
    <lineage>
        <taxon>Bacteria</taxon>
        <taxon>Pseudomonadati</taxon>
        <taxon>Thermodesulfobacteriota</taxon>
        <taxon>Desulfobacteria</taxon>
        <taxon>Desulfobacterales</taxon>
        <taxon>Desulfobacteriaceae</taxon>
        <taxon>Desulfobacterium</taxon>
        <taxon>environmental samples</taxon>
    </lineage>
</organism>
<dbReference type="EMBL" id="FR695874">
    <property type="protein sequence ID" value="CBX30325.1"/>
    <property type="molecule type" value="Genomic_DNA"/>
</dbReference>
<evidence type="ECO:0000256" key="5">
    <source>
        <dbReference type="RuleBase" id="RU003557"/>
    </source>
</evidence>
<dbReference type="Pfam" id="PF02803">
    <property type="entry name" value="Thiolase_C"/>
    <property type="match status" value="1"/>
</dbReference>
<dbReference type="PANTHER" id="PTHR18919">
    <property type="entry name" value="ACETYL-COA C-ACYLTRANSFERASE"/>
    <property type="match status" value="1"/>
</dbReference>
<keyword evidence="2 5" id="KW-0808">Transferase</keyword>
<feature type="active site" description="Acyl-thioester intermediate" evidence="4">
    <location>
        <position position="90"/>
    </location>
</feature>
<dbReference type="AlphaFoldDB" id="E1YI56"/>
<proteinExistence type="inferred from homology"/>
<evidence type="ECO:0000256" key="3">
    <source>
        <dbReference type="ARBA" id="ARBA00023315"/>
    </source>
</evidence>
<sequence>MELQEVVIVSACRTAIGEFLGSLRKVKARDLAIAAGGEAIKRSGVPADQIDEICMGQIFTALQGSLPARQVAMRLGLPGRSGAVSVNQNCASGMRALEIAAHNIMLGKTEIALIVAVESMTNAPYIMTKGRQGYKMGQGTIEDHMYHDALVDELVPGHVGLTAENIGARYNISRKECDELSVLSHARAAKAIDEGKFKREILPIKIKSKKGSTFFDTDEHVDRNATVKSLSELRPAFKENGVVTIGNVSGICDGAAATVIMSKKKAGELGIKPLMKLINVCTEGVAPEIMGLGPAVAIPKCLSQAGMKFEDIDYWEINEAFAVQMLGVKRMLEEDYNITLDIEKHNHNGSGISLGHPVGCTGLRLIVTLYYEMERLDLMTGGASLCVGGGPAMASLWTRDIE</sequence>
<feature type="active site" description="Proton acceptor" evidence="4">
    <location>
        <position position="386"/>
    </location>
</feature>
<dbReference type="PROSITE" id="PS00098">
    <property type="entry name" value="THIOLASE_1"/>
    <property type="match status" value="1"/>
</dbReference>
<name>E1YI56_9BACT</name>
<dbReference type="InterPro" id="IPR020616">
    <property type="entry name" value="Thiolase_N"/>
</dbReference>
<reference evidence="8" key="1">
    <citation type="journal article" date="2011" name="Environ. Microbiol.">
        <title>Genomic insights into the metabolic potential of the polycyclic aromatic hydrocarbon degrading sulfate-reducing Deltaproteobacterium N47.</title>
        <authorList>
            <person name="Bergmann F."/>
            <person name="Selesi D."/>
            <person name="Weinmaier T."/>
            <person name="Tischler P."/>
            <person name="Rattei T."/>
            <person name="Meckenstock R.U."/>
        </authorList>
    </citation>
    <scope>NUCLEOTIDE SEQUENCE</scope>
</reference>
<dbReference type="PANTHER" id="PTHR18919:SF107">
    <property type="entry name" value="ACETYL-COA ACETYLTRANSFERASE, CYTOSOLIC"/>
    <property type="match status" value="1"/>
</dbReference>